<dbReference type="STRING" id="285676.GA0070561_0849"/>
<feature type="transmembrane region" description="Helical" evidence="2">
    <location>
        <begin position="77"/>
        <end position="100"/>
    </location>
</feature>
<evidence type="ECO:0000256" key="2">
    <source>
        <dbReference type="SAM" id="Phobius"/>
    </source>
</evidence>
<dbReference type="AlphaFoldDB" id="A0A1C4UA49"/>
<feature type="transmembrane region" description="Helical" evidence="2">
    <location>
        <begin position="12"/>
        <end position="32"/>
    </location>
</feature>
<feature type="transmembrane region" description="Helical" evidence="2">
    <location>
        <begin position="120"/>
        <end position="139"/>
    </location>
</feature>
<feature type="region of interest" description="Disordered" evidence="1">
    <location>
        <begin position="519"/>
        <end position="559"/>
    </location>
</feature>
<sequence>MTGSETPQDGAPTTLSWLCHPATVFALVLLLVNDHVLKAAFPGLVTGKLSDVAGLVLAPPLVAVLLTLLVPRLPSRAAALAGLVSVGAGFAVVKSSGYAAELASSTWTVLAGPSLVRADWTDLLTLPALGLAWWSWTRSRRRPVRQRTARLVRLLVVLPPAVLAVAATSAIHYPYAVSTATLDGHPAISVGSGYSSSDWPTSPLGGQWAVSEDGATTWRPVTEDEQRRLSGQEVGQQQACAADELRRCYRVVTGHLRVEESDDAGATWRVAWEVPDGQREELARRSPNPGDVQRHFASRDLIVYPHAGGGHEVLVANGRDGFLRRLPDGGWQRDGFLFEEGRIRTSWGEPPRLGGGGPADRETDLLLAVALALTLGCAVAAFAGHLAIRRGGGPRWWGIAASASMLVAGIVLAAVWERDDDTLTFLAVSFVLAVGVLIAVAMIVRASYQGALRRWIRLVLTGLLCTALLAGLPLVGWLYGTPSRTRFAVALALLATVPGVLLATRIARLVDPARAFERRYPPRPPYAPYPPHGPYPPAPYPARPPTVPDPPYPSQSSPQ</sequence>
<dbReference type="RefSeq" id="WP_091394320.1">
    <property type="nucleotide sequence ID" value="NZ_FMCR01000001.1"/>
</dbReference>
<feature type="transmembrane region" description="Helical" evidence="2">
    <location>
        <begin position="422"/>
        <end position="444"/>
    </location>
</feature>
<feature type="compositionally biased region" description="Pro residues" evidence="1">
    <location>
        <begin position="522"/>
        <end position="553"/>
    </location>
</feature>
<feature type="transmembrane region" description="Helical" evidence="2">
    <location>
        <begin position="396"/>
        <end position="416"/>
    </location>
</feature>
<reference evidence="3 4" key="1">
    <citation type="submission" date="2016-06" db="EMBL/GenBank/DDBJ databases">
        <authorList>
            <person name="Kjaerup R.B."/>
            <person name="Dalgaard T.S."/>
            <person name="Juul-Madsen H.R."/>
        </authorList>
    </citation>
    <scope>NUCLEOTIDE SEQUENCE [LARGE SCALE GENOMIC DNA]</scope>
    <source>
        <strain evidence="3 4">DSM 44871</strain>
    </source>
</reference>
<dbReference type="InterPro" id="IPR036278">
    <property type="entry name" value="Sialidase_sf"/>
</dbReference>
<organism evidence="3 4">
    <name type="scientific">Micromonospora saelicesensis</name>
    <dbReference type="NCBI Taxonomy" id="285676"/>
    <lineage>
        <taxon>Bacteria</taxon>
        <taxon>Bacillati</taxon>
        <taxon>Actinomycetota</taxon>
        <taxon>Actinomycetes</taxon>
        <taxon>Micromonosporales</taxon>
        <taxon>Micromonosporaceae</taxon>
        <taxon>Micromonospora</taxon>
    </lineage>
</organism>
<protein>
    <submittedName>
        <fullName evidence="3">Uncharacterized protein</fullName>
    </submittedName>
</protein>
<keyword evidence="2" id="KW-0812">Transmembrane</keyword>
<accession>A0A1C4UA49</accession>
<evidence type="ECO:0000313" key="3">
    <source>
        <dbReference type="EMBL" id="SCE68585.1"/>
    </source>
</evidence>
<feature type="transmembrane region" description="Helical" evidence="2">
    <location>
        <begin position="485"/>
        <end position="504"/>
    </location>
</feature>
<dbReference type="Proteomes" id="UP000198864">
    <property type="component" value="Unassembled WGS sequence"/>
</dbReference>
<dbReference type="EMBL" id="FMCR01000001">
    <property type="protein sequence ID" value="SCE68585.1"/>
    <property type="molecule type" value="Genomic_DNA"/>
</dbReference>
<evidence type="ECO:0000313" key="4">
    <source>
        <dbReference type="Proteomes" id="UP000198864"/>
    </source>
</evidence>
<feature type="transmembrane region" description="Helical" evidence="2">
    <location>
        <begin position="365"/>
        <end position="384"/>
    </location>
</feature>
<gene>
    <name evidence="3" type="ORF">GA0070561_0849</name>
</gene>
<feature type="transmembrane region" description="Helical" evidence="2">
    <location>
        <begin position="456"/>
        <end position="479"/>
    </location>
</feature>
<dbReference type="SUPFAM" id="SSF50939">
    <property type="entry name" value="Sialidases"/>
    <property type="match status" value="1"/>
</dbReference>
<proteinExistence type="predicted"/>
<keyword evidence="2" id="KW-1133">Transmembrane helix</keyword>
<feature type="transmembrane region" description="Helical" evidence="2">
    <location>
        <begin position="151"/>
        <end position="173"/>
    </location>
</feature>
<feature type="transmembrane region" description="Helical" evidence="2">
    <location>
        <begin position="52"/>
        <end position="70"/>
    </location>
</feature>
<keyword evidence="2" id="KW-0472">Membrane</keyword>
<evidence type="ECO:0000256" key="1">
    <source>
        <dbReference type="SAM" id="MobiDB-lite"/>
    </source>
</evidence>
<name>A0A1C4UA49_9ACTN</name>